<accession>A0A147JDA3</accession>
<sequence>MSAMTPAQTPSPTHAASPVRRLRLMLALSSALGTTTLGGLVAAPAWGQSIPTPASVVQTQQSGVLGSILGAPDVSNPGGNLKVVLNARNTVIDWNGFNIPEDKSADFQKNSLIPGGAAVLNRDVSGNASQLLGKLTSGSDVAVWVYNPNGILVGSKASFNTGSLVLSTLKVDSSDFLSGGSSYRLEADSGSTSAITVLNGAQIKVQGGNRGLVMVAPKIEADGNFQAVGQDVAFVTATDVKLSYSASSPLSVTINRGTPVSGRSQYVRGTVGGQDALFALASQSTVTDALLQIDAGVTTATTGERGIILSAGKPSNAVGGVTVSGAAADTGGVANLLVNGGLTVNDGGSDIVAGSSGTMGLTGALSSQRDILLSADGALTVSGAVTADRDYIGTGTGIALGNGAALVQSAGRTVRLTSSNGDLTGAAGLTLQSGGSAGVTLATTGTSAGNIQFDPTSSLIGGNDRQGYVDIRQRDAGNAVALGNVSARGLRQSIGTGSVSNGLTTTGALVLGNVDVRDGLALTSAGLTAGSLASDRGVTIASNGVLATGAILARGGAVTLTGSGATTIGGAVGADSDLTITRDGAITLAGLSSGDDIGIDAGSGAVAITGPVSAGLKYQVSGSGVTLGGASPVTQAAKDAITITAGAGGITGASGLTLQSNSDNFGGGALTLALTAPSTTGIAFAPNTRLLGGPDRQSDVKISLADPASPIALGAVRAANLTGLNTTGTLQLGNVSVLGDLTAQGASIATGDLTSANGGVTLTAATGNVTAGAVSSAKSLTITAAQAVAVGGLTAQNAISVGAKGAASFGGDVTAGGPVTLSGASLAFTGGNLRSGGAIDLLASSGGITSTGALAVASTSGQSNDFIRLQANGADGIAFASGSSITGGTNRALRVGIFNASADAPVRLGDVTARSLTALSAAGGDATRPGGAILSNGALAFGALNLVDSFAAESLNGNLSVGQIAVTGNGQGISLRATKGTLSVQNNLSTSGDVTLVSGTGLSLGTVESRNGRATLTSGGAITLGNLNGALGASASGTQLTMDSVRGGPVALTASAGGIQVGGISGTSVTVGATGGAVAIRNALTATGAVALTASGDVGVGGALSSAGLTVNAQGNAALLGGVQAQGDVAVAAKAVSLGGVHSATGAYAVTSTAGGITAANGTSILSDSNSQGGKALTLTATGDIAFDPSSSLGGGNGTSAVTLTTSGGAIGVGSVTASGFTATGASSIRTGDLTLGSGLSLAAAGGVTTGAINVGTGGVAIDAGSGALTTGAINAGDAVTLNGGTLAFGRVGAKTLKATATGTLTGGAIATQGDTTLQGRSITAGNVDAVNLSAVTGSDALNLGDLTLSGAAALSGGDVRFGKMTGTTLSATATGGLQGGAITSQGAVNATATGALALGTINAGGATTLGGSNVNVGAVSATALTATASSGSLTTGDIATSGAVGLSAAQGTVDLGQITTRTGDVTIRSGGTLNAVGVTSGGAATLSAAGSNADVLLVNGLDAVGSASVSATGNVRAPQILSRTGDLTIAAPNGELSGYTPGSGVTLGAGPGRAFSLTIGAAARLGDVVGGKLTIVATSISAGRVDTGSEALELRATQGDLTVRGPVTGGTVTLGASGRTSLNDVTATGGLSLTGGSIGFGNVAGATIDIASAGAVNGGRVTSSGTIGAKAAAIQLAALSGGGPVSAVATGGDLTLGGPVTGTDVTLGASGNVALGQVTASGALSINGGSVGFGDVAGTSVTVTSTGAVGGASVKATNAVAVTGASVGLGAVSGSNIGLTATGGDLNLTGPVNGTDVTLGASGNAALGQVTAGGALSIKGGSVGFGDVAGASVTVASAGAVRGTSIKGANAVGVTGATVGLGSVTGGSVGLSATNGDLTLGGPVTGTDVTLGASGNAALGQVTASGALSINGGSVGFGDVAGTSVTVASAGAVRGTSIKGANAVSVTGATVGLGTVSGGSVGLSATGGDLNLTGPVTGTDMTIGASGKLALTQASASGALKLTGGSVVFDSLAGASIDGQSAGAITGNAARAANGLSLRGASLGLGQASAGAGLALSTTGGDLSLGSLTAGGDAVLNASGAASVTGNVTAGGGYRVTGSGVTLGGQDGIVQKAAGDVRITARAGDLKAARGLTLTSDADGTGAEALVLDAAGQIGFAGTRLQARPGGGAALGLRAGSGRSIELGQVEASRIGSFDGSVVASSLTHNASLTTGDLTMGDLSIALSGGDLSLGKVAATGSVALRTDAGAMTLSDLSGGSVDLASGGALSTGAVTSNGAASLKGQRIAVGGRLAAARQLLAEARAALTLRDVAAGGAVTLKAGEALTAGSVEGASITAGGAGVTLTGAKAGDTLALTSSRDLTLNGGSAGGIATLDVAGLATIGGLTAGPSATITANDVALNGPLRAQTVAFVNRQPGTAALRIGDGTGSDGLRLSDAEVRQVSADTLRFDAGNGAMEVGALTLGSASGRTVDMLGTGDVRVVGTVKTEGTGRAIRIGGGSDGGNAANIHVVATRDGGGRLLFDGSDVELRGNRIAMGLAPGFIDTLQPGNAGLVQAQSLIGNGNSALYNAQLAGGFYDPSATTTLSARSLTVRFGDYALFQNTAVPGEFSGLKIGGTPGAPVSPALRISSFGTAGQNGVALFGTINGIGGASAALLGNPVIAIDPVLLPNSRINGCLAGSGAGCITTIVIQPTLQVFRWNSEEVFGIARDVAVPFSPVIGANNEELLSGLPELAPQAPQDQEDEK</sequence>
<feature type="domain" description="Filamentous haemagglutinin FhaB/tRNA nuclease CdiA-like TPS" evidence="1">
    <location>
        <begin position="51"/>
        <end position="175"/>
    </location>
</feature>
<dbReference type="InterPro" id="IPR008638">
    <property type="entry name" value="FhaB/CdiA-like_TPS"/>
</dbReference>
<dbReference type="Pfam" id="PF05860">
    <property type="entry name" value="TPS"/>
    <property type="match status" value="1"/>
</dbReference>
<organism evidence="2 3">
    <name type="scientific">Sphingomonas sanguinis</name>
    <dbReference type="NCBI Taxonomy" id="33051"/>
    <lineage>
        <taxon>Bacteria</taxon>
        <taxon>Pseudomonadati</taxon>
        <taxon>Pseudomonadota</taxon>
        <taxon>Alphaproteobacteria</taxon>
        <taxon>Sphingomonadales</taxon>
        <taxon>Sphingomonadaceae</taxon>
        <taxon>Sphingomonas</taxon>
    </lineage>
</organism>
<dbReference type="NCBIfam" id="TIGR01901">
    <property type="entry name" value="adhes_NPXG"/>
    <property type="match status" value="1"/>
</dbReference>
<dbReference type="Proteomes" id="UP000074410">
    <property type="component" value="Unassembled WGS sequence"/>
</dbReference>
<name>A0A147JDA3_9SPHN</name>
<evidence type="ECO:0000313" key="2">
    <source>
        <dbReference type="EMBL" id="KTW18272.1"/>
    </source>
</evidence>
<dbReference type="SUPFAM" id="SSF51126">
    <property type="entry name" value="Pectin lyase-like"/>
    <property type="match status" value="1"/>
</dbReference>
<evidence type="ECO:0000313" key="3">
    <source>
        <dbReference type="Proteomes" id="UP000074410"/>
    </source>
</evidence>
<evidence type="ECO:0000259" key="1">
    <source>
        <dbReference type="SMART" id="SM00912"/>
    </source>
</evidence>
<dbReference type="EMBL" id="LDTC01000003">
    <property type="protein sequence ID" value="KTW18272.1"/>
    <property type="molecule type" value="Genomic_DNA"/>
</dbReference>
<gene>
    <name evidence="2" type="ORF">NS258_00355</name>
</gene>
<dbReference type="SMART" id="SM00912">
    <property type="entry name" value="Haemagg_act"/>
    <property type="match status" value="1"/>
</dbReference>
<dbReference type="Gene3D" id="2.160.20.10">
    <property type="entry name" value="Single-stranded right-handed beta-helix, Pectin lyase-like"/>
    <property type="match status" value="1"/>
</dbReference>
<protein>
    <recommendedName>
        <fullName evidence="1">Filamentous haemagglutinin FhaB/tRNA nuclease CdiA-like TPS domain-containing protein</fullName>
    </recommendedName>
</protein>
<proteinExistence type="predicted"/>
<reference evidence="2 3" key="1">
    <citation type="journal article" date="2016" name="Front. Microbiol.">
        <title>Genomic Resource of Rice Seed Associated Bacteria.</title>
        <authorList>
            <person name="Midha S."/>
            <person name="Bansal K."/>
            <person name="Sharma S."/>
            <person name="Kumar N."/>
            <person name="Patil P.P."/>
            <person name="Chaudhry V."/>
            <person name="Patil P.B."/>
        </authorList>
    </citation>
    <scope>NUCLEOTIDE SEQUENCE [LARGE SCALE GENOMIC DNA]</scope>
    <source>
        <strain evidence="2 3">NS258</strain>
    </source>
</reference>
<dbReference type="InterPro" id="IPR012334">
    <property type="entry name" value="Pectin_lyas_fold"/>
</dbReference>
<dbReference type="PATRIC" id="fig|33051.5.peg.1832"/>
<comment type="caution">
    <text evidence="2">The sequence shown here is derived from an EMBL/GenBank/DDBJ whole genome shotgun (WGS) entry which is preliminary data.</text>
</comment>
<dbReference type="InterPro" id="IPR011050">
    <property type="entry name" value="Pectin_lyase_fold/virulence"/>
</dbReference>